<dbReference type="GO" id="GO:0016829">
    <property type="term" value="F:lyase activity"/>
    <property type="evidence" value="ECO:0007669"/>
    <property type="project" value="UniProtKB-KW"/>
</dbReference>
<protein>
    <submittedName>
        <fullName evidence="3">Enoyl-CoA hydratase/isomerase family protein</fullName>
    </submittedName>
</protein>
<dbReference type="Gene3D" id="1.10.12.10">
    <property type="entry name" value="Lyase 2-enoyl-coa Hydratase, Chain A, domain 2"/>
    <property type="match status" value="1"/>
</dbReference>
<dbReference type="GO" id="GO:0006635">
    <property type="term" value="P:fatty acid beta-oxidation"/>
    <property type="evidence" value="ECO:0007669"/>
    <property type="project" value="TreeGrafter"/>
</dbReference>
<keyword evidence="4" id="KW-1185">Reference proteome</keyword>
<accession>A0A5C8ZZJ8</accession>
<evidence type="ECO:0000313" key="3">
    <source>
        <dbReference type="EMBL" id="TXS92950.1"/>
    </source>
</evidence>
<evidence type="ECO:0000313" key="4">
    <source>
        <dbReference type="Proteomes" id="UP000321039"/>
    </source>
</evidence>
<dbReference type="InterPro" id="IPR029045">
    <property type="entry name" value="ClpP/crotonase-like_dom_sf"/>
</dbReference>
<dbReference type="PANTHER" id="PTHR11941">
    <property type="entry name" value="ENOYL-COA HYDRATASE-RELATED"/>
    <property type="match status" value="1"/>
</dbReference>
<evidence type="ECO:0000256" key="1">
    <source>
        <dbReference type="ARBA" id="ARBA00005254"/>
    </source>
</evidence>
<evidence type="ECO:0000256" key="2">
    <source>
        <dbReference type="ARBA" id="ARBA00023239"/>
    </source>
</evidence>
<name>A0A5C8ZZJ8_9GAMM</name>
<dbReference type="EMBL" id="VRZA01000004">
    <property type="protein sequence ID" value="TXS92950.1"/>
    <property type="molecule type" value="Genomic_DNA"/>
</dbReference>
<comment type="similarity">
    <text evidence="1">Belongs to the enoyl-CoA hydratase/isomerase family.</text>
</comment>
<dbReference type="SUPFAM" id="SSF52096">
    <property type="entry name" value="ClpP/crotonase"/>
    <property type="match status" value="1"/>
</dbReference>
<gene>
    <name evidence="3" type="ORF">FV139_13420</name>
</gene>
<dbReference type="AlphaFoldDB" id="A0A5C8ZZJ8"/>
<dbReference type="RefSeq" id="WP_148068952.1">
    <property type="nucleotide sequence ID" value="NZ_VRZA01000004.1"/>
</dbReference>
<dbReference type="PANTHER" id="PTHR11941:SF54">
    <property type="entry name" value="ENOYL-COA HYDRATASE, MITOCHONDRIAL"/>
    <property type="match status" value="1"/>
</dbReference>
<proteinExistence type="inferred from homology"/>
<reference evidence="3 4" key="1">
    <citation type="submission" date="2019-08" db="EMBL/GenBank/DDBJ databases">
        <title>Parahaliea maris sp. nov., isolated from the surface seawater.</title>
        <authorList>
            <person name="Liu Y."/>
        </authorList>
    </citation>
    <scope>NUCLEOTIDE SEQUENCE [LARGE SCALE GENOMIC DNA]</scope>
    <source>
        <strain evidence="3 4">HSLHS9</strain>
    </source>
</reference>
<keyword evidence="3" id="KW-0413">Isomerase</keyword>
<dbReference type="InterPro" id="IPR014748">
    <property type="entry name" value="Enoyl-CoA_hydra_C"/>
</dbReference>
<dbReference type="CDD" id="cd06558">
    <property type="entry name" value="crotonase-like"/>
    <property type="match status" value="1"/>
</dbReference>
<dbReference type="InterPro" id="IPR001753">
    <property type="entry name" value="Enoyl-CoA_hydra/iso"/>
</dbReference>
<dbReference type="GO" id="GO:0016853">
    <property type="term" value="F:isomerase activity"/>
    <property type="evidence" value="ECO:0007669"/>
    <property type="project" value="UniProtKB-KW"/>
</dbReference>
<comment type="caution">
    <text evidence="3">The sequence shown here is derived from an EMBL/GenBank/DDBJ whole genome shotgun (WGS) entry which is preliminary data.</text>
</comment>
<dbReference type="Pfam" id="PF00378">
    <property type="entry name" value="ECH_1"/>
    <property type="match status" value="1"/>
</dbReference>
<dbReference type="Gene3D" id="3.90.226.10">
    <property type="entry name" value="2-enoyl-CoA Hydratase, Chain A, domain 1"/>
    <property type="match status" value="1"/>
</dbReference>
<sequence>MAVSAAHSGEISVRRDGAIVEVTLDNAASRNRISTDGVIFLRETIREIGLDTSVRALILTGTGDCFSSGFDLKAIAAVVGSHEQEQHSYDEENLGGLAFEKLTLEIEQLRCPTICALNGHVYGGGVDLVMACDYRIGFAEVKALIPAARIGLHYPLSSIQRLVANVGRGVSKRLLLSAESVPGAELLACGFLHELVDVSSVRDRAIAVAERYAGLAPLPVEAMKVAVNHFSQPPEVGESLLKAYAQCLESKDFLAGIEAMMNGTAPTFQRH</sequence>
<dbReference type="Proteomes" id="UP000321039">
    <property type="component" value="Unassembled WGS sequence"/>
</dbReference>
<keyword evidence="2" id="KW-0456">Lyase</keyword>
<organism evidence="3 4">
    <name type="scientific">Parahaliea maris</name>
    <dbReference type="NCBI Taxonomy" id="2716870"/>
    <lineage>
        <taxon>Bacteria</taxon>
        <taxon>Pseudomonadati</taxon>
        <taxon>Pseudomonadota</taxon>
        <taxon>Gammaproteobacteria</taxon>
        <taxon>Cellvibrionales</taxon>
        <taxon>Halieaceae</taxon>
        <taxon>Parahaliea</taxon>
    </lineage>
</organism>